<organism evidence="2 3">
    <name type="scientific">Bifidobacterium dolichotidis</name>
    <dbReference type="NCBI Taxonomy" id="2306976"/>
    <lineage>
        <taxon>Bacteria</taxon>
        <taxon>Bacillati</taxon>
        <taxon>Actinomycetota</taxon>
        <taxon>Actinomycetes</taxon>
        <taxon>Bifidobacteriales</taxon>
        <taxon>Bifidobacteriaceae</taxon>
        <taxon>Bifidobacterium</taxon>
    </lineage>
</organism>
<evidence type="ECO:0000313" key="3">
    <source>
        <dbReference type="Proteomes" id="UP000287609"/>
    </source>
</evidence>
<proteinExistence type="predicted"/>
<dbReference type="InterPro" id="IPR019932">
    <property type="entry name" value="CHP03543"/>
</dbReference>
<feature type="region of interest" description="Disordered" evidence="1">
    <location>
        <begin position="1"/>
        <end position="27"/>
    </location>
</feature>
<feature type="region of interest" description="Disordered" evidence="1">
    <location>
        <begin position="512"/>
        <end position="533"/>
    </location>
</feature>
<dbReference type="Gene3D" id="6.10.250.660">
    <property type="match status" value="1"/>
</dbReference>
<name>A0A430FS28_9BIFI</name>
<dbReference type="RefSeq" id="WP_125962860.1">
    <property type="nucleotide sequence ID" value="NZ_QXGM01000001.1"/>
</dbReference>
<feature type="region of interest" description="Disordered" evidence="1">
    <location>
        <begin position="469"/>
        <end position="497"/>
    </location>
</feature>
<keyword evidence="3" id="KW-1185">Reference proteome</keyword>
<feature type="region of interest" description="Disordered" evidence="1">
    <location>
        <begin position="236"/>
        <end position="256"/>
    </location>
</feature>
<evidence type="ECO:0000313" key="2">
    <source>
        <dbReference type="EMBL" id="RSX55647.1"/>
    </source>
</evidence>
<reference evidence="2 3" key="1">
    <citation type="submission" date="2018-09" db="EMBL/GenBank/DDBJ databases">
        <title>Characterization of the phylogenetic diversity of five novel species belonging to the genus Bifidobacterium.</title>
        <authorList>
            <person name="Lugli G.A."/>
            <person name="Duranti S."/>
            <person name="Milani C."/>
        </authorList>
    </citation>
    <scope>NUCLEOTIDE SEQUENCE [LARGE SCALE GENOMIC DNA]</scope>
    <source>
        <strain evidence="2 3">2036B</strain>
    </source>
</reference>
<dbReference type="InterPro" id="IPR019933">
    <property type="entry name" value="DivIVA_domain"/>
</dbReference>
<dbReference type="EMBL" id="QXGM01000001">
    <property type="protein sequence ID" value="RSX55647.1"/>
    <property type="molecule type" value="Genomic_DNA"/>
</dbReference>
<dbReference type="NCBIfam" id="TIGR03544">
    <property type="entry name" value="DivI1A_domain"/>
    <property type="match status" value="1"/>
</dbReference>
<dbReference type="AlphaFoldDB" id="A0A430FS28"/>
<dbReference type="OrthoDB" id="3480096at2"/>
<feature type="compositionally biased region" description="Polar residues" evidence="1">
    <location>
        <begin position="388"/>
        <end position="400"/>
    </location>
</feature>
<dbReference type="Proteomes" id="UP000287609">
    <property type="component" value="Unassembled WGS sequence"/>
</dbReference>
<comment type="caution">
    <text evidence="2">The sequence shown here is derived from an EMBL/GenBank/DDBJ whole genome shotgun (WGS) entry which is preliminary data.</text>
</comment>
<feature type="compositionally biased region" description="Polar residues" evidence="1">
    <location>
        <begin position="478"/>
        <end position="492"/>
    </location>
</feature>
<dbReference type="NCBIfam" id="TIGR03543">
    <property type="entry name" value="divI1A_rptt_fam"/>
    <property type="match status" value="1"/>
</dbReference>
<dbReference type="GO" id="GO:0051301">
    <property type="term" value="P:cell division"/>
    <property type="evidence" value="ECO:0007669"/>
    <property type="project" value="UniProtKB-KW"/>
</dbReference>
<feature type="compositionally biased region" description="Polar residues" evidence="1">
    <location>
        <begin position="1"/>
        <end position="12"/>
    </location>
</feature>
<protein>
    <submittedName>
        <fullName evidence="2">Cell division protein DivIVA</fullName>
    </submittedName>
</protein>
<evidence type="ECO:0000256" key="1">
    <source>
        <dbReference type="SAM" id="MobiDB-lite"/>
    </source>
</evidence>
<keyword evidence="2" id="KW-0132">Cell division</keyword>
<feature type="region of interest" description="Disordered" evidence="1">
    <location>
        <begin position="372"/>
        <end position="409"/>
    </location>
</feature>
<gene>
    <name evidence="2" type="ORF">D2E26_0210</name>
</gene>
<accession>A0A430FS28</accession>
<sequence>MAMMSQDQQTSQLDERDSVEAMPSLPRVKKRQWGYDPAQVDEFLEQAHMRYEQPGMSLMLGDIQNASFDLVKGGYRIDKVDQTLNRLAKAVADKITDIEITTNGRVTWKAQTERLFRTLDSHAQREEGERFAPGAPRMPSYDRKQVDALVDSILDSAEIELQEEVSNDNTSDDPASFEAVKPSVTATSVANTVFTQRRGKKGYDERQVDFFLNSCVELLSRLESFARLYGKNTGMQAPETAERVTRKPSLNEPNSLFANVPDADDAAQVASAKTEPIDLTSMAHQNAAASAPMASHHASPLDAVDQEQTPFDALQKAEQAIFATSQSMAAAAAAGAGAAGDAATSAVGSASAAAPSDGEATQVIGHVVPPSFAPEHVPEHTPAHAASSKPTTAPSFGQTQRDYDSTPAPKLTHVSESIKMAQIQPITPAPRTETPAERAAKAAAAAKAAQASAVQTPAPVQTSAPASASAAAPVAADQNVNSSTSDVKQQSDIAEPHHIDMFPTMSDFHVPNLDMDIPDLSFPSFGDDDEQEK</sequence>
<keyword evidence="2" id="KW-0131">Cell cycle</keyword>